<evidence type="ECO:0000256" key="6">
    <source>
        <dbReference type="ARBA" id="ARBA00023136"/>
    </source>
</evidence>
<dbReference type="eggNOG" id="COG0600">
    <property type="taxonomic scope" value="Bacteria"/>
</dbReference>
<accession>I5AWY9</accession>
<keyword evidence="6 7" id="KW-0472">Membrane</keyword>
<evidence type="ECO:0000256" key="2">
    <source>
        <dbReference type="ARBA" id="ARBA00022448"/>
    </source>
</evidence>
<sequence>MLSKIRKIAALPMVLILWELASRALQRPFFPGVSDSVKTLAELMIDGVIWDHIAASFYRIILGTILGLLFSVPVGLLLGTKKKVDHVAGQLFNLLYPIPKVVFLPVIVVVMGIGDLPKIFLIALVLFFQLTIVIRDSAKKLPDTLYDSMKSLDASELQFLRHLVIPGCMPDILTSVRSSIGISTAMLFITENFAATSGIGYFITKSMDARDYERMYAGVIALGVLGVSLYLLIGVAEYYVCRWKVLETRHA</sequence>
<dbReference type="CDD" id="cd06261">
    <property type="entry name" value="TM_PBP2"/>
    <property type="match status" value="1"/>
</dbReference>
<proteinExistence type="inferred from homology"/>
<feature type="transmembrane region" description="Helical" evidence="7">
    <location>
        <begin position="119"/>
        <end position="138"/>
    </location>
</feature>
<dbReference type="SUPFAM" id="SSF161098">
    <property type="entry name" value="MetI-like"/>
    <property type="match status" value="1"/>
</dbReference>
<keyword evidence="10" id="KW-1185">Reference proteome</keyword>
<evidence type="ECO:0000256" key="7">
    <source>
        <dbReference type="RuleBase" id="RU363032"/>
    </source>
</evidence>
<comment type="subcellular location">
    <subcellularLocation>
        <location evidence="1 7">Cell membrane</location>
        <topology evidence="1 7">Multi-pass membrane protein</topology>
    </subcellularLocation>
</comment>
<keyword evidence="5 7" id="KW-1133">Transmembrane helix</keyword>
<reference evidence="9 10" key="1">
    <citation type="submission" date="2010-08" db="EMBL/GenBank/DDBJ databases">
        <authorList>
            <consortium name="US DOE Joint Genome Institute (JGI-PGF)"/>
            <person name="Lucas S."/>
            <person name="Copeland A."/>
            <person name="Lapidus A."/>
            <person name="Cheng J.-F."/>
            <person name="Bruce D."/>
            <person name="Goodwin L."/>
            <person name="Pitluck S."/>
            <person name="Land M.L."/>
            <person name="Hauser L."/>
            <person name="Chang Y.-J."/>
            <person name="Anderson I.J."/>
            <person name="Johnson E."/>
            <person name="Mulhopadhyay B."/>
            <person name="Kyrpides N."/>
            <person name="Woyke T.J."/>
        </authorList>
    </citation>
    <scope>NUCLEOTIDE SEQUENCE [LARGE SCALE GENOMIC DNA]</scope>
    <source>
        <strain evidence="9 10">6</strain>
    </source>
</reference>
<keyword evidence="2 7" id="KW-0813">Transport</keyword>
<feature type="transmembrane region" description="Helical" evidence="7">
    <location>
        <begin position="91"/>
        <end position="113"/>
    </location>
</feature>
<dbReference type="PANTHER" id="PTHR30151">
    <property type="entry name" value="ALKANE SULFONATE ABC TRANSPORTER-RELATED, MEMBRANE SUBUNIT"/>
    <property type="match status" value="1"/>
</dbReference>
<dbReference type="Pfam" id="PF00528">
    <property type="entry name" value="BPD_transp_1"/>
    <property type="match status" value="1"/>
</dbReference>
<dbReference type="AlphaFoldDB" id="I5AWY9"/>
<evidence type="ECO:0000256" key="4">
    <source>
        <dbReference type="ARBA" id="ARBA00022692"/>
    </source>
</evidence>
<dbReference type="STRING" id="633697.EubceDRAFT1_2599"/>
<reference evidence="9 10" key="2">
    <citation type="submission" date="2012-02" db="EMBL/GenBank/DDBJ databases">
        <title>Improved High-Quality Draft sequence of Eubacterium cellulosolvens 6.</title>
        <authorList>
            <consortium name="US DOE Joint Genome Institute"/>
            <person name="Lucas S."/>
            <person name="Han J."/>
            <person name="Lapidus A."/>
            <person name="Cheng J.-F."/>
            <person name="Goodwin L."/>
            <person name="Pitluck S."/>
            <person name="Peters L."/>
            <person name="Mikhailova N."/>
            <person name="Gu W."/>
            <person name="Detter J.C."/>
            <person name="Han C."/>
            <person name="Tapia R."/>
            <person name="Land M."/>
            <person name="Hauser L."/>
            <person name="Kyrpides N."/>
            <person name="Ivanova N."/>
            <person name="Pagani I."/>
            <person name="Johnson E."/>
            <person name="Mukhopadhyay B."/>
            <person name="Anderson I."/>
            <person name="Woyke T."/>
        </authorList>
    </citation>
    <scope>NUCLEOTIDE SEQUENCE [LARGE SCALE GENOMIC DNA]</scope>
    <source>
        <strain evidence="9 10">6</strain>
    </source>
</reference>
<dbReference type="PROSITE" id="PS50928">
    <property type="entry name" value="ABC_TM1"/>
    <property type="match status" value="1"/>
</dbReference>
<dbReference type="Gene3D" id="1.10.3720.10">
    <property type="entry name" value="MetI-like"/>
    <property type="match status" value="1"/>
</dbReference>
<evidence type="ECO:0000256" key="3">
    <source>
        <dbReference type="ARBA" id="ARBA00022475"/>
    </source>
</evidence>
<feature type="transmembrane region" description="Helical" evidence="7">
    <location>
        <begin position="182"/>
        <end position="203"/>
    </location>
</feature>
<keyword evidence="4 7" id="KW-0812">Transmembrane</keyword>
<dbReference type="PANTHER" id="PTHR30151:SF0">
    <property type="entry name" value="ABC TRANSPORTER PERMEASE PROTEIN MJ0413-RELATED"/>
    <property type="match status" value="1"/>
</dbReference>
<comment type="similarity">
    <text evidence="7">Belongs to the binding-protein-dependent transport system permease family.</text>
</comment>
<evidence type="ECO:0000256" key="1">
    <source>
        <dbReference type="ARBA" id="ARBA00004651"/>
    </source>
</evidence>
<organism evidence="9 10">
    <name type="scientific">Eubacterium cellulosolvens (strain ATCC 43171 / JCM 9499 / 6)</name>
    <name type="common">Cillobacterium cellulosolvens</name>
    <dbReference type="NCBI Taxonomy" id="633697"/>
    <lineage>
        <taxon>Bacteria</taxon>
        <taxon>Bacillati</taxon>
        <taxon>Bacillota</taxon>
        <taxon>Clostridia</taxon>
        <taxon>Eubacteriales</taxon>
        <taxon>Eubacteriaceae</taxon>
        <taxon>Eubacterium</taxon>
    </lineage>
</organism>
<feature type="transmembrane region" description="Helical" evidence="7">
    <location>
        <begin position="57"/>
        <end position="79"/>
    </location>
</feature>
<dbReference type="OrthoDB" id="9796361at2"/>
<dbReference type="GO" id="GO:0005886">
    <property type="term" value="C:plasma membrane"/>
    <property type="evidence" value="ECO:0007669"/>
    <property type="project" value="UniProtKB-SubCell"/>
</dbReference>
<dbReference type="HOGENOM" id="CLU_046113_1_3_9"/>
<dbReference type="InterPro" id="IPR035906">
    <property type="entry name" value="MetI-like_sf"/>
</dbReference>
<evidence type="ECO:0000313" key="9">
    <source>
        <dbReference type="EMBL" id="EIM58312.1"/>
    </source>
</evidence>
<feature type="transmembrane region" description="Helical" evidence="7">
    <location>
        <begin position="215"/>
        <end position="236"/>
    </location>
</feature>
<name>I5AWY9_EUBC6</name>
<feature type="domain" description="ABC transmembrane type-1" evidence="8">
    <location>
        <begin position="53"/>
        <end position="233"/>
    </location>
</feature>
<dbReference type="GO" id="GO:0055085">
    <property type="term" value="P:transmembrane transport"/>
    <property type="evidence" value="ECO:0007669"/>
    <property type="project" value="InterPro"/>
</dbReference>
<dbReference type="EMBL" id="CM001487">
    <property type="protein sequence ID" value="EIM58312.1"/>
    <property type="molecule type" value="Genomic_DNA"/>
</dbReference>
<evidence type="ECO:0000256" key="5">
    <source>
        <dbReference type="ARBA" id="ARBA00022989"/>
    </source>
</evidence>
<dbReference type="Proteomes" id="UP000005753">
    <property type="component" value="Chromosome"/>
</dbReference>
<keyword evidence="3" id="KW-1003">Cell membrane</keyword>
<evidence type="ECO:0000259" key="8">
    <source>
        <dbReference type="PROSITE" id="PS50928"/>
    </source>
</evidence>
<protein>
    <submittedName>
        <fullName evidence="9">ABC-type nitrate/sulfonate/bicarbonate transport system, permease component</fullName>
    </submittedName>
</protein>
<gene>
    <name evidence="9" type="ORF">EubceDRAFT1_2599</name>
</gene>
<dbReference type="InterPro" id="IPR000515">
    <property type="entry name" value="MetI-like"/>
</dbReference>
<evidence type="ECO:0000313" key="10">
    <source>
        <dbReference type="Proteomes" id="UP000005753"/>
    </source>
</evidence>